<dbReference type="AlphaFoldDB" id="A0A4R6PPE3"/>
<gene>
    <name evidence="1" type="ORF">DFR75_102492</name>
</gene>
<comment type="caution">
    <text evidence="1">The sequence shown here is derived from an EMBL/GenBank/DDBJ whole genome shotgun (WGS) entry which is preliminary data.</text>
</comment>
<dbReference type="EMBL" id="SNXK01000002">
    <property type="protein sequence ID" value="TDP39773.1"/>
    <property type="molecule type" value="Genomic_DNA"/>
</dbReference>
<reference evidence="1 2" key="1">
    <citation type="submission" date="2019-03" db="EMBL/GenBank/DDBJ databases">
        <title>Genomic Encyclopedia of Type Strains, Phase IV (KMG-IV): sequencing the most valuable type-strain genomes for metagenomic binning, comparative biology and taxonomic classification.</title>
        <authorList>
            <person name="Goeker M."/>
        </authorList>
    </citation>
    <scope>NUCLEOTIDE SEQUENCE [LARGE SCALE GENOMIC DNA]</scope>
    <source>
        <strain evidence="1 2">DSM 44496</strain>
    </source>
</reference>
<dbReference type="InterPro" id="IPR046268">
    <property type="entry name" value="DUF6301"/>
</dbReference>
<dbReference type="Proteomes" id="UP000295087">
    <property type="component" value="Unassembled WGS sequence"/>
</dbReference>
<proteinExistence type="predicted"/>
<protein>
    <submittedName>
        <fullName evidence="1">Uncharacterized protein</fullName>
    </submittedName>
</protein>
<accession>A0A4R6PPE3</accession>
<dbReference type="Pfam" id="PF19818">
    <property type="entry name" value="DUF6301"/>
    <property type="match status" value="1"/>
</dbReference>
<organism evidence="1 2">
    <name type="scientific">Nocardia ignorata</name>
    <dbReference type="NCBI Taxonomy" id="145285"/>
    <lineage>
        <taxon>Bacteria</taxon>
        <taxon>Bacillati</taxon>
        <taxon>Actinomycetota</taxon>
        <taxon>Actinomycetes</taxon>
        <taxon>Mycobacteriales</taxon>
        <taxon>Nocardiaceae</taxon>
        <taxon>Nocardia</taxon>
    </lineage>
</organism>
<dbReference type="RefSeq" id="WP_067491042.1">
    <property type="nucleotide sequence ID" value="NZ_SNXK01000002.1"/>
</dbReference>
<keyword evidence="2" id="KW-1185">Reference proteome</keyword>
<evidence type="ECO:0000313" key="2">
    <source>
        <dbReference type="Proteomes" id="UP000295087"/>
    </source>
</evidence>
<name>A0A4R6PPE3_NOCIG</name>
<sequence length="165" mass="18183">MSADRRRVLTDEQLTEIATGLRELGGAKQMDSLPDLAARFGWRVLSPHADRARLDIGFGPTSGRVFAEDSRIVDITLWLTKGVPQDDEGRAWARDTFARWVGLLTELFGRPTAHLPGEVSAVRWAGEADTLILRDVDGSLQLTLMDNNWLALGDQADALAAEESR</sequence>
<evidence type="ECO:0000313" key="1">
    <source>
        <dbReference type="EMBL" id="TDP39773.1"/>
    </source>
</evidence>